<comment type="caution">
    <text evidence="4">The sequence shown here is derived from an EMBL/GenBank/DDBJ whole genome shotgun (WGS) entry which is preliminary data.</text>
</comment>
<feature type="region of interest" description="Disordered" evidence="2">
    <location>
        <begin position="1"/>
        <end position="20"/>
    </location>
</feature>
<dbReference type="InterPro" id="IPR013658">
    <property type="entry name" value="SGL"/>
</dbReference>
<evidence type="ECO:0000313" key="4">
    <source>
        <dbReference type="EMBL" id="MDR7151654.1"/>
    </source>
</evidence>
<evidence type="ECO:0000259" key="3">
    <source>
        <dbReference type="Pfam" id="PF08450"/>
    </source>
</evidence>
<dbReference type="Pfam" id="PF08450">
    <property type="entry name" value="SGL"/>
    <property type="match status" value="1"/>
</dbReference>
<proteinExistence type="inferred from homology"/>
<dbReference type="PANTHER" id="PTHR10907">
    <property type="entry name" value="REGUCALCIN"/>
    <property type="match status" value="1"/>
</dbReference>
<dbReference type="Gene3D" id="2.120.10.30">
    <property type="entry name" value="TolB, C-terminal domain"/>
    <property type="match status" value="1"/>
</dbReference>
<dbReference type="PANTHER" id="PTHR10907:SF47">
    <property type="entry name" value="REGUCALCIN"/>
    <property type="match status" value="1"/>
</dbReference>
<organism evidence="4 5">
    <name type="scientific">Hydrogenophaga palleronii</name>
    <dbReference type="NCBI Taxonomy" id="65655"/>
    <lineage>
        <taxon>Bacteria</taxon>
        <taxon>Pseudomonadati</taxon>
        <taxon>Pseudomonadota</taxon>
        <taxon>Betaproteobacteria</taxon>
        <taxon>Burkholderiales</taxon>
        <taxon>Comamonadaceae</taxon>
        <taxon>Hydrogenophaga</taxon>
    </lineage>
</organism>
<name>A0ABU1WQT0_9BURK</name>
<keyword evidence="5" id="KW-1185">Reference proteome</keyword>
<accession>A0ABU1WQT0</accession>
<reference evidence="4 5" key="1">
    <citation type="submission" date="2023-07" db="EMBL/GenBank/DDBJ databases">
        <title>Sorghum-associated microbial communities from plants grown in Nebraska, USA.</title>
        <authorList>
            <person name="Schachtman D."/>
        </authorList>
    </citation>
    <scope>NUCLEOTIDE SEQUENCE [LARGE SCALE GENOMIC DNA]</scope>
    <source>
        <strain evidence="4 5">4249</strain>
    </source>
</reference>
<feature type="compositionally biased region" description="Basic residues" evidence="2">
    <location>
        <begin position="1"/>
        <end position="10"/>
    </location>
</feature>
<dbReference type="InterPro" id="IPR005511">
    <property type="entry name" value="SMP-30"/>
</dbReference>
<protein>
    <submittedName>
        <fullName evidence="4">Sugar lactone lactonase YvrE</fullName>
    </submittedName>
</protein>
<evidence type="ECO:0000256" key="1">
    <source>
        <dbReference type="ARBA" id="ARBA00008853"/>
    </source>
</evidence>
<feature type="domain" description="SMP-30/Gluconolactonase/LRE-like region" evidence="3">
    <location>
        <begin position="38"/>
        <end position="285"/>
    </location>
</feature>
<dbReference type="RefSeq" id="WP_405001048.1">
    <property type="nucleotide sequence ID" value="NZ_JAVDWU010000008.1"/>
</dbReference>
<sequence>METHLNHPKKPAADVSASTVKKPTMGSVRCLHAAGAELGEGLMWSAREQVLYWVDILGRRLHCLEPLSGIHTHWDFAEEISAVAERRERAGLIITLRRGFALFDPATDAEPTYLYQPAEEPPGNRFNDGKCDAQGRFWAGTMDFACEAPTGALYRFDPDGPCVRHSLAYVVTNGPTWALGETGLGMYFNDTVNGRVHRFDFDPATGALSNQRLWLQLAPGDGLPDGMTTDALGRIWLAHWGAACVTCHHPVTAEELARVELPTSHVTNCTFGGPDLHTLFISTARTGLTPEQLAAEPLAGGLFAVLVDCPGLPANMFAG</sequence>
<gene>
    <name evidence="4" type="ORF">J2W49_003630</name>
</gene>
<dbReference type="EMBL" id="JAVDWU010000008">
    <property type="protein sequence ID" value="MDR7151654.1"/>
    <property type="molecule type" value="Genomic_DNA"/>
</dbReference>
<evidence type="ECO:0000313" key="5">
    <source>
        <dbReference type="Proteomes" id="UP001265700"/>
    </source>
</evidence>
<evidence type="ECO:0000256" key="2">
    <source>
        <dbReference type="SAM" id="MobiDB-lite"/>
    </source>
</evidence>
<dbReference type="SUPFAM" id="SSF63829">
    <property type="entry name" value="Calcium-dependent phosphotriesterase"/>
    <property type="match status" value="1"/>
</dbReference>
<dbReference type="InterPro" id="IPR011042">
    <property type="entry name" value="6-blade_b-propeller_TolB-like"/>
</dbReference>
<comment type="similarity">
    <text evidence="1">Belongs to the SMP-30/CGR1 family.</text>
</comment>
<dbReference type="PRINTS" id="PR01790">
    <property type="entry name" value="SMP30FAMILY"/>
</dbReference>
<dbReference type="Proteomes" id="UP001265700">
    <property type="component" value="Unassembled WGS sequence"/>
</dbReference>